<keyword evidence="10" id="KW-1185">Reference proteome</keyword>
<dbReference type="OrthoDB" id="9784297at2"/>
<dbReference type="SMART" id="SM00382">
    <property type="entry name" value="AAA"/>
    <property type="match status" value="1"/>
</dbReference>
<reference evidence="9 10" key="1">
    <citation type="submission" date="2015-05" db="EMBL/GenBank/DDBJ databases">
        <title>Complete genome sequence of Corynebacterium epidermidicanis DSM 45586, isolated from the skin of a dog suffering from pruritus.</title>
        <authorList>
            <person name="Ruckert C."/>
            <person name="Albersmeier A."/>
            <person name="Winkler A."/>
            <person name="Tauch A."/>
        </authorList>
    </citation>
    <scope>NUCLEOTIDE SEQUENCE [LARGE SCALE GENOMIC DNA]</scope>
    <source>
        <strain evidence="9 10">DSM 45586</strain>
    </source>
</reference>
<dbReference type="STRING" id="1050174.CEPID_08605"/>
<gene>
    <name evidence="9" type="ORF">CEPID_08605</name>
</gene>
<evidence type="ECO:0000256" key="5">
    <source>
        <dbReference type="ARBA" id="ARBA00023004"/>
    </source>
</evidence>
<dbReference type="GO" id="GO:0016887">
    <property type="term" value="F:ATP hydrolysis activity"/>
    <property type="evidence" value="ECO:0007669"/>
    <property type="project" value="InterPro"/>
</dbReference>
<accession>A0A0G3GQT6</accession>
<dbReference type="EMBL" id="CP011541">
    <property type="protein sequence ID" value="AKK03571.1"/>
    <property type="molecule type" value="Genomic_DNA"/>
</dbReference>
<evidence type="ECO:0000313" key="10">
    <source>
        <dbReference type="Proteomes" id="UP000035368"/>
    </source>
</evidence>
<evidence type="ECO:0000259" key="8">
    <source>
        <dbReference type="SMART" id="SM00382"/>
    </source>
</evidence>
<evidence type="ECO:0000256" key="4">
    <source>
        <dbReference type="ARBA" id="ARBA00022496"/>
    </source>
</evidence>
<dbReference type="Pfam" id="PF13304">
    <property type="entry name" value="AAA_21"/>
    <property type="match status" value="1"/>
</dbReference>
<keyword evidence="6" id="KW-0406">Ion transport</keyword>
<evidence type="ECO:0000256" key="2">
    <source>
        <dbReference type="ARBA" id="ARBA00022448"/>
    </source>
</evidence>
<dbReference type="AlphaFoldDB" id="A0A0G3GQT6"/>
<keyword evidence="7" id="KW-0472">Membrane</keyword>
<dbReference type="PANTHER" id="PTHR42771:SF2">
    <property type="entry name" value="IRON(3+)-HYDROXAMATE IMPORT ATP-BINDING PROTEIN FHUC"/>
    <property type="match status" value="1"/>
</dbReference>
<proteinExistence type="predicted"/>
<organism evidence="9 10">
    <name type="scientific">Corynebacterium epidermidicanis</name>
    <dbReference type="NCBI Taxonomy" id="1050174"/>
    <lineage>
        <taxon>Bacteria</taxon>
        <taxon>Bacillati</taxon>
        <taxon>Actinomycetota</taxon>
        <taxon>Actinomycetes</taxon>
        <taxon>Mycobacteriales</taxon>
        <taxon>Corynebacteriaceae</taxon>
        <taxon>Corynebacterium</taxon>
    </lineage>
</organism>
<comment type="subcellular location">
    <subcellularLocation>
        <location evidence="1">Cell membrane</location>
        <topology evidence="1">Peripheral membrane protein</topology>
    </subcellularLocation>
</comment>
<keyword evidence="5" id="KW-0408">Iron</keyword>
<feature type="domain" description="AAA+ ATPase" evidence="8">
    <location>
        <begin position="38"/>
        <end position="196"/>
    </location>
</feature>
<dbReference type="InterPro" id="IPR003959">
    <property type="entry name" value="ATPase_AAA_core"/>
</dbReference>
<dbReference type="Gene3D" id="3.40.50.300">
    <property type="entry name" value="P-loop containing nucleotide triphosphate hydrolases"/>
    <property type="match status" value="2"/>
</dbReference>
<dbReference type="GO" id="GO:0006302">
    <property type="term" value="P:double-strand break repair"/>
    <property type="evidence" value="ECO:0007669"/>
    <property type="project" value="InterPro"/>
</dbReference>
<dbReference type="GO" id="GO:0005524">
    <property type="term" value="F:ATP binding"/>
    <property type="evidence" value="ECO:0007669"/>
    <property type="project" value="InterPro"/>
</dbReference>
<evidence type="ECO:0000256" key="1">
    <source>
        <dbReference type="ARBA" id="ARBA00004202"/>
    </source>
</evidence>
<protein>
    <submittedName>
        <fullName evidence="9">Putative ATPase</fullName>
    </submittedName>
</protein>
<dbReference type="GO" id="GO:0005886">
    <property type="term" value="C:plasma membrane"/>
    <property type="evidence" value="ECO:0007669"/>
    <property type="project" value="UniProtKB-SubCell"/>
</dbReference>
<dbReference type="PANTHER" id="PTHR42771">
    <property type="entry name" value="IRON(3+)-HYDROXAMATE IMPORT ATP-BINDING PROTEIN FHUC"/>
    <property type="match status" value="1"/>
</dbReference>
<dbReference type="Pfam" id="PF13476">
    <property type="entry name" value="AAA_23"/>
    <property type="match status" value="1"/>
</dbReference>
<evidence type="ECO:0000256" key="7">
    <source>
        <dbReference type="ARBA" id="ARBA00023136"/>
    </source>
</evidence>
<dbReference type="PATRIC" id="fig|1050174.4.peg.1734"/>
<name>A0A0G3GQT6_9CORY</name>
<dbReference type="InterPro" id="IPR027417">
    <property type="entry name" value="P-loop_NTPase"/>
</dbReference>
<keyword evidence="3" id="KW-1003">Cell membrane</keyword>
<evidence type="ECO:0000256" key="6">
    <source>
        <dbReference type="ARBA" id="ARBA00023065"/>
    </source>
</evidence>
<sequence length="230" mass="25546">MYLMYVDRLYLKPISNGDYSTSLPLARHLGALGTFRFTRPVTILTGENGAGKSTLIEAMACRLGFDAAGGVQAEFNRAAEWTTSKLHRALVIRGSLPLINGYFLRSETQFNVANAGEPVARSHSESIMDVVERHFFSKGLFILDEPEVGLSPIHQMALLGYIDMIARGGGQFIIATHSPIILAVPGADIWHLSSERLGQVAYEDHPIYLTYRDFLRDPQQRILGELGRLR</sequence>
<dbReference type="KEGG" id="cei:CEPID_08605"/>
<evidence type="ECO:0000256" key="3">
    <source>
        <dbReference type="ARBA" id="ARBA00022475"/>
    </source>
</evidence>
<dbReference type="GO" id="GO:0006826">
    <property type="term" value="P:iron ion transport"/>
    <property type="evidence" value="ECO:0007669"/>
    <property type="project" value="UniProtKB-KW"/>
</dbReference>
<dbReference type="InterPro" id="IPR003593">
    <property type="entry name" value="AAA+_ATPase"/>
</dbReference>
<dbReference type="InterPro" id="IPR038729">
    <property type="entry name" value="Rad50/SbcC_AAA"/>
</dbReference>
<keyword evidence="2" id="KW-0813">Transport</keyword>
<evidence type="ECO:0000313" key="9">
    <source>
        <dbReference type="EMBL" id="AKK03571.1"/>
    </source>
</evidence>
<dbReference type="SUPFAM" id="SSF52540">
    <property type="entry name" value="P-loop containing nucleoside triphosphate hydrolases"/>
    <property type="match status" value="1"/>
</dbReference>
<dbReference type="Proteomes" id="UP000035368">
    <property type="component" value="Chromosome"/>
</dbReference>
<keyword evidence="4" id="KW-0410">Iron transport</keyword>
<dbReference type="InterPro" id="IPR051535">
    <property type="entry name" value="Siderophore_ABC-ATPase"/>
</dbReference>